<dbReference type="Pfam" id="PF00848">
    <property type="entry name" value="Ring_hydroxyl_A"/>
    <property type="match status" value="1"/>
</dbReference>
<dbReference type="SUPFAM" id="SSF55961">
    <property type="entry name" value="Bet v1-like"/>
    <property type="match status" value="1"/>
</dbReference>
<dbReference type="Pfam" id="PF00355">
    <property type="entry name" value="Rieske"/>
    <property type="match status" value="1"/>
</dbReference>
<proteinExistence type="inferred from homology"/>
<keyword evidence="3" id="KW-0479">Metal-binding</keyword>
<dbReference type="AlphaFoldDB" id="A0A7Y8H1C8"/>
<keyword evidence="9" id="KW-1185">Reference proteome</keyword>
<dbReference type="GO" id="GO:0016491">
    <property type="term" value="F:oxidoreductase activity"/>
    <property type="evidence" value="ECO:0007669"/>
    <property type="project" value="UniProtKB-KW"/>
</dbReference>
<keyword evidence="4" id="KW-0560">Oxidoreductase</keyword>
<comment type="caution">
    <text evidence="8">The sequence shown here is derived from an EMBL/GenBank/DDBJ whole genome shotgun (WGS) entry which is preliminary data.</text>
</comment>
<keyword evidence="6" id="KW-0411">Iron-sulfur</keyword>
<dbReference type="InterPro" id="IPR017941">
    <property type="entry name" value="Rieske_2Fe-2S"/>
</dbReference>
<comment type="similarity">
    <text evidence="1">Belongs to the bacterial ring-hydroxylating dioxygenase alpha subunit family.</text>
</comment>
<evidence type="ECO:0000313" key="8">
    <source>
        <dbReference type="EMBL" id="NWF47807.1"/>
    </source>
</evidence>
<dbReference type="GO" id="GO:0005506">
    <property type="term" value="F:iron ion binding"/>
    <property type="evidence" value="ECO:0007669"/>
    <property type="project" value="InterPro"/>
</dbReference>
<dbReference type="CDD" id="cd08879">
    <property type="entry name" value="RHO_alpha_C_AntDO-like"/>
    <property type="match status" value="1"/>
</dbReference>
<protein>
    <submittedName>
        <fullName evidence="8">Rieske 2Fe-2S domain-containing protein</fullName>
    </submittedName>
</protein>
<evidence type="ECO:0000259" key="7">
    <source>
        <dbReference type="PROSITE" id="PS51296"/>
    </source>
</evidence>
<reference evidence="8 9" key="1">
    <citation type="submission" date="2019-09" db="EMBL/GenBank/DDBJ databases">
        <title>Hydrogenophaga aromatica sp. nov., isolated from a para-xylene-degrading enrichment culture.</title>
        <authorList>
            <person name="Tancsics A."/>
            <person name="Banerjee S."/>
        </authorList>
    </citation>
    <scope>NUCLEOTIDE SEQUENCE [LARGE SCALE GENOMIC DNA]</scope>
    <source>
        <strain evidence="8 9">D2P1</strain>
    </source>
</reference>
<gene>
    <name evidence="8" type="ORF">F3K02_21495</name>
</gene>
<sequence>MPAVVPTPRFECFYGGGGHATTGRQPEGENLMSTAPNPLLEEFIQHEDGLRAVDRRIFADPELFELEQSQIWEKVWVYVAHESQLPKPKDYLTSWIGRAPIVVNRDKSGQFNAFVNICSHRGATLCRTSKGSASNFVCSFHGWAFDAQGNLLAAMNEKGAGYPEGFDKSKRGLTKVRLENYRGFLFATLNQQAEPLQDYLAESKVFIDIVVDQSPQGIEVLKGRSVYTFNGNWKLQAENGVDAYHVDSVHANYVQMIQNRAKINAAGKPLKVLAVGDYNLNATGYYDLGNGHTVIWTQMTNPQDRPVYAQREELAERMGQVKADWAVNRARNLLLYPNVFLMDQMGTQIRMFRPLSVDKTEVTIYCFAPVGETPVERAKRIRQYEDFFNASGMATSDDLTEFNESQKGCSNYSVMRWSDMSRGASHEIAGPDELAAGLGIAPTTSGAKAADEGIFIAQHQRWAELMKTPTTGDKS</sequence>
<dbReference type="Proteomes" id="UP000545507">
    <property type="component" value="Unassembled WGS sequence"/>
</dbReference>
<evidence type="ECO:0000256" key="3">
    <source>
        <dbReference type="ARBA" id="ARBA00022723"/>
    </source>
</evidence>
<dbReference type="GO" id="GO:0051537">
    <property type="term" value="F:2 iron, 2 sulfur cluster binding"/>
    <property type="evidence" value="ECO:0007669"/>
    <property type="project" value="UniProtKB-KW"/>
</dbReference>
<dbReference type="Gene3D" id="3.90.380.10">
    <property type="entry name" value="Naphthalene 1,2-dioxygenase Alpha Subunit, Chain A, domain 1"/>
    <property type="match status" value="1"/>
</dbReference>
<dbReference type="EMBL" id="VYGV01000023">
    <property type="protein sequence ID" value="NWF47807.1"/>
    <property type="molecule type" value="Genomic_DNA"/>
</dbReference>
<accession>A0A7Y8H1C8</accession>
<dbReference type="InterPro" id="IPR036922">
    <property type="entry name" value="Rieske_2Fe-2S_sf"/>
</dbReference>
<evidence type="ECO:0000256" key="2">
    <source>
        <dbReference type="ARBA" id="ARBA00022714"/>
    </source>
</evidence>
<keyword evidence="2" id="KW-0001">2Fe-2S</keyword>
<name>A0A7Y8H1C8_9BURK</name>
<evidence type="ECO:0000313" key="9">
    <source>
        <dbReference type="Proteomes" id="UP000545507"/>
    </source>
</evidence>
<evidence type="ECO:0000256" key="6">
    <source>
        <dbReference type="ARBA" id="ARBA00023014"/>
    </source>
</evidence>
<dbReference type="InterPro" id="IPR015879">
    <property type="entry name" value="Ring_hydroxy_dOase_asu_C_dom"/>
</dbReference>
<dbReference type="SUPFAM" id="SSF50022">
    <property type="entry name" value="ISP domain"/>
    <property type="match status" value="1"/>
</dbReference>
<dbReference type="InterPro" id="IPR001663">
    <property type="entry name" value="Rng_hydr_dOase-A"/>
</dbReference>
<feature type="domain" description="Rieske" evidence="7">
    <location>
        <begin position="77"/>
        <end position="187"/>
    </location>
</feature>
<organism evidence="8 9">
    <name type="scientific">Hydrogenophaga aromaticivorans</name>
    <dbReference type="NCBI Taxonomy" id="2610898"/>
    <lineage>
        <taxon>Bacteria</taxon>
        <taxon>Pseudomonadati</taxon>
        <taxon>Pseudomonadota</taxon>
        <taxon>Betaproteobacteria</taxon>
        <taxon>Burkholderiales</taxon>
        <taxon>Comamonadaceae</taxon>
        <taxon>Hydrogenophaga</taxon>
    </lineage>
</organism>
<evidence type="ECO:0000256" key="5">
    <source>
        <dbReference type="ARBA" id="ARBA00023004"/>
    </source>
</evidence>
<dbReference type="Gene3D" id="2.102.10.10">
    <property type="entry name" value="Rieske [2Fe-2S] iron-sulphur domain"/>
    <property type="match status" value="1"/>
</dbReference>
<evidence type="ECO:0000256" key="1">
    <source>
        <dbReference type="ARBA" id="ARBA00008751"/>
    </source>
</evidence>
<dbReference type="PANTHER" id="PTHR43756">
    <property type="entry name" value="CHOLINE MONOOXYGENASE, CHLOROPLASTIC"/>
    <property type="match status" value="1"/>
</dbReference>
<dbReference type="PRINTS" id="PR00090">
    <property type="entry name" value="RNGDIOXGNASE"/>
</dbReference>
<dbReference type="PANTHER" id="PTHR43756:SF1">
    <property type="entry name" value="3-PHENYLPROPIONATE_CINNAMIC ACID DIOXYGENASE SUBUNIT ALPHA"/>
    <property type="match status" value="1"/>
</dbReference>
<keyword evidence="5" id="KW-0408">Iron</keyword>
<dbReference type="PROSITE" id="PS51296">
    <property type="entry name" value="RIESKE"/>
    <property type="match status" value="1"/>
</dbReference>
<evidence type="ECO:0000256" key="4">
    <source>
        <dbReference type="ARBA" id="ARBA00023002"/>
    </source>
</evidence>